<keyword evidence="1" id="KW-1133">Transmembrane helix</keyword>
<accession>A0AAU9XTI7</accession>
<comment type="caution">
    <text evidence="2">The sequence shown here is derived from an EMBL/GenBank/DDBJ whole genome shotgun (WGS) entry which is preliminary data.</text>
</comment>
<evidence type="ECO:0000313" key="3">
    <source>
        <dbReference type="Proteomes" id="UP001159428"/>
    </source>
</evidence>
<dbReference type="PANTHER" id="PTHR45698">
    <property type="entry name" value="TRACE AMINE-ASSOCIATED RECEPTOR 19N-RELATED"/>
    <property type="match status" value="1"/>
</dbReference>
<dbReference type="CDD" id="cd00637">
    <property type="entry name" value="7tm_classA_rhodopsin-like"/>
    <property type="match status" value="1"/>
</dbReference>
<keyword evidence="1" id="KW-0812">Transmembrane</keyword>
<proteinExistence type="predicted"/>
<evidence type="ECO:0000313" key="2">
    <source>
        <dbReference type="EMBL" id="CAH3156984.1"/>
    </source>
</evidence>
<evidence type="ECO:0008006" key="4">
    <source>
        <dbReference type="Google" id="ProtNLM"/>
    </source>
</evidence>
<dbReference type="Gene3D" id="1.20.1070.10">
    <property type="entry name" value="Rhodopsin 7-helix transmembrane proteins"/>
    <property type="match status" value="2"/>
</dbReference>
<dbReference type="Proteomes" id="UP001159428">
    <property type="component" value="Unassembled WGS sequence"/>
</dbReference>
<keyword evidence="3" id="KW-1185">Reference proteome</keyword>
<dbReference type="AlphaFoldDB" id="A0AAU9XTI7"/>
<feature type="transmembrane region" description="Helical" evidence="1">
    <location>
        <begin position="73"/>
        <end position="94"/>
    </location>
</feature>
<keyword evidence="1" id="KW-0472">Membrane</keyword>
<protein>
    <recommendedName>
        <fullName evidence="4">G-protein coupled receptors family 1 profile domain-containing protein</fullName>
    </recommendedName>
</protein>
<feature type="transmembrane region" description="Helical" evidence="1">
    <location>
        <begin position="106"/>
        <end position="127"/>
    </location>
</feature>
<dbReference type="PANTHER" id="PTHR45698:SF1">
    <property type="entry name" value="TRACE AMINE-ASSOCIATED RECEPTOR 13C-LIKE"/>
    <property type="match status" value="1"/>
</dbReference>
<reference evidence="2 3" key="1">
    <citation type="submission" date="2022-05" db="EMBL/GenBank/DDBJ databases">
        <authorList>
            <consortium name="Genoscope - CEA"/>
            <person name="William W."/>
        </authorList>
    </citation>
    <scope>NUCLEOTIDE SEQUENCE [LARGE SCALE GENOMIC DNA]</scope>
</reference>
<feature type="transmembrane region" description="Helical" evidence="1">
    <location>
        <begin position="6"/>
        <end position="27"/>
    </location>
</feature>
<evidence type="ECO:0000256" key="1">
    <source>
        <dbReference type="SAM" id="Phobius"/>
    </source>
</evidence>
<dbReference type="EMBL" id="CALNXJ010000062">
    <property type="protein sequence ID" value="CAH3156984.1"/>
    <property type="molecule type" value="Genomic_DNA"/>
</dbReference>
<name>A0AAU9XTI7_9CNID</name>
<organism evidence="2 3">
    <name type="scientific">Pocillopora meandrina</name>
    <dbReference type="NCBI Taxonomy" id="46732"/>
    <lineage>
        <taxon>Eukaryota</taxon>
        <taxon>Metazoa</taxon>
        <taxon>Cnidaria</taxon>
        <taxon>Anthozoa</taxon>
        <taxon>Hexacorallia</taxon>
        <taxon>Scleractinia</taxon>
        <taxon>Astrocoeniina</taxon>
        <taxon>Pocilloporidae</taxon>
        <taxon>Pocillopora</taxon>
    </lineage>
</organism>
<gene>
    <name evidence="2" type="ORF">PMEA_00029779</name>
</gene>
<sequence>MPHSHQSLMEVILVFFNSTLNPFLYCWKITKARRAMKQTIRHALCFTSVQEKRNEYRAMSTTEFTSDYIKDLLWVKLAVVVCFAPSFIVVTAIAHSKTHSSHWVTLRGMTVVLIYFKSTLNPFLYCWKIREERQAMKQTIRQALCFPWS</sequence>
<dbReference type="SUPFAM" id="SSF81321">
    <property type="entry name" value="Family A G protein-coupled receptor-like"/>
    <property type="match status" value="2"/>
</dbReference>